<organism evidence="1 2">
    <name type="scientific">Candidatus Pantoea multigeneris</name>
    <dbReference type="NCBI Taxonomy" id="2608357"/>
    <lineage>
        <taxon>Bacteria</taxon>
        <taxon>Pseudomonadati</taxon>
        <taxon>Pseudomonadota</taxon>
        <taxon>Gammaproteobacteria</taxon>
        <taxon>Enterobacterales</taxon>
        <taxon>Erwiniaceae</taxon>
        <taxon>Pantoea</taxon>
    </lineage>
</organism>
<dbReference type="Pfam" id="PF07445">
    <property type="entry name" value="PriC"/>
    <property type="match status" value="1"/>
</dbReference>
<evidence type="ECO:0000313" key="1">
    <source>
        <dbReference type="EMBL" id="NIF23349.1"/>
    </source>
</evidence>
<protein>
    <submittedName>
        <fullName evidence="1">PriC</fullName>
    </submittedName>
</protein>
<comment type="caution">
    <text evidence="1">The sequence shown here is derived from an EMBL/GenBank/DDBJ whole genome shotgun (WGS) entry which is preliminary data.</text>
</comment>
<name>A0ABX0RI94_9GAMM</name>
<keyword evidence="2" id="KW-1185">Reference proteome</keyword>
<dbReference type="InterPro" id="IPR038338">
    <property type="entry name" value="PriC_sf"/>
</dbReference>
<gene>
    <name evidence="1" type="ORF">F3J40_17355</name>
</gene>
<accession>A0ABX0RI94</accession>
<dbReference type="EMBL" id="VWXF01000008">
    <property type="protein sequence ID" value="NIF23349.1"/>
    <property type="molecule type" value="Genomic_DNA"/>
</dbReference>
<reference evidence="1 2" key="1">
    <citation type="journal article" date="2019" name="bioRxiv">
        <title>Bacteria contribute to plant secondary compound degradation in a generalist herbivore system.</title>
        <authorList>
            <person name="Francoeur C.B."/>
            <person name="Khadempour L."/>
            <person name="Moreira-Soto R.D."/>
            <person name="Gotting K."/>
            <person name="Book A.J."/>
            <person name="Pinto-Tomas A.A."/>
            <person name="Keefover-Ring K."/>
            <person name="Currie C.R."/>
        </authorList>
    </citation>
    <scope>NUCLEOTIDE SEQUENCE [LARGE SCALE GENOMIC DNA]</scope>
    <source>
        <strain evidence="1">Acro-835</strain>
    </source>
</reference>
<dbReference type="InterPro" id="IPR010890">
    <property type="entry name" value="PriC"/>
</dbReference>
<dbReference type="RefSeq" id="WP_167016569.1">
    <property type="nucleotide sequence ID" value="NZ_VWXF01000008.1"/>
</dbReference>
<evidence type="ECO:0000313" key="2">
    <source>
        <dbReference type="Proteomes" id="UP001515683"/>
    </source>
</evidence>
<proteinExistence type="predicted"/>
<dbReference type="Proteomes" id="UP001515683">
    <property type="component" value="Unassembled WGS sequence"/>
</dbReference>
<dbReference type="Gene3D" id="1.20.1270.340">
    <property type="match status" value="1"/>
</dbReference>
<sequence>MTITSALTRLQATIQALRRQIEPVAGETCRVARFDKQLFPGDARQLGQCLAILEQNYARLCSSQHDEQRLWLAERVANQVAALQRELGSRHLRPQRERVHTDPQQAKHAEYLGYQQRLQQMIDERETRLAQAETLAVQQQLKQDLTVLEQRMGRCKAAIKQVSWTLALRGKAE</sequence>